<dbReference type="RefSeq" id="XP_016455160.1">
    <property type="nucleotide sequence ID" value="XM_016599674.1"/>
</dbReference>
<evidence type="ECO:0000256" key="4">
    <source>
        <dbReference type="ARBA" id="ARBA00022840"/>
    </source>
</evidence>
<sequence>MAFSESICLGANQEWIEDPTNRSALFTRDRIRMTLTDLASPIFRSELQALISACRRTRSHVDKMCSNLLHQAVTIMPVVKREAVKNYSFLLGLGENGKEGYAVIALGILRPSDLKDIVLSKFIALLLQTKYCVGERFSRPVSNDTYLLMPLVSGMIVCFTKAKTCQRQCIKIIVELHSDFPMQDCCYCIWLLPCPAPGSRGTKVLVCRSTDADLTLEFLNPYFTE</sequence>
<dbReference type="GO" id="GO:0016879">
    <property type="term" value="F:ligase activity, forming carbon-nitrogen bonds"/>
    <property type="evidence" value="ECO:0007669"/>
    <property type="project" value="InterPro"/>
</dbReference>
<dbReference type="GO" id="GO:0005524">
    <property type="term" value="F:ATP binding"/>
    <property type="evidence" value="ECO:0007669"/>
    <property type="project" value="UniProtKB-KW"/>
</dbReference>
<dbReference type="PaxDb" id="4097-A0A1S3YT64"/>
<keyword evidence="2" id="KW-0819">tRNA processing</keyword>
<dbReference type="AlphaFoldDB" id="A0A1S3YT64"/>
<dbReference type="OrthoDB" id="198857at2759"/>
<keyword evidence="1" id="KW-0436">Ligase</keyword>
<evidence type="ECO:0000256" key="3">
    <source>
        <dbReference type="ARBA" id="ARBA00022741"/>
    </source>
</evidence>
<dbReference type="PANTHER" id="PTHR43033:SF5">
    <property type="entry name" value="TRNA(ILE)-LYSIDINE SYNTHETASE"/>
    <property type="match status" value="1"/>
</dbReference>
<evidence type="ECO:0000256" key="1">
    <source>
        <dbReference type="ARBA" id="ARBA00022598"/>
    </source>
</evidence>
<dbReference type="GO" id="GO:0008033">
    <property type="term" value="P:tRNA processing"/>
    <property type="evidence" value="ECO:0007669"/>
    <property type="project" value="UniProtKB-KW"/>
</dbReference>
<proteinExistence type="predicted"/>
<dbReference type="PANTHER" id="PTHR43033">
    <property type="entry name" value="TRNA(ILE)-LYSIDINE SYNTHASE-RELATED"/>
    <property type="match status" value="1"/>
</dbReference>
<dbReference type="InterPro" id="IPR012094">
    <property type="entry name" value="tRNA_Ile_lys_synt"/>
</dbReference>
<accession>A0A1S3YT64</accession>
<name>A0A1S3YT64_TOBAC</name>
<dbReference type="KEGG" id="nta:107779281"/>
<evidence type="ECO:0000313" key="5">
    <source>
        <dbReference type="RefSeq" id="XP_016455160.1"/>
    </source>
</evidence>
<dbReference type="STRING" id="4097.A0A1S3YT64"/>
<keyword evidence="3" id="KW-0547">Nucleotide-binding</keyword>
<organism evidence="5">
    <name type="scientific">Nicotiana tabacum</name>
    <name type="common">Common tobacco</name>
    <dbReference type="NCBI Taxonomy" id="4097"/>
    <lineage>
        <taxon>Eukaryota</taxon>
        <taxon>Viridiplantae</taxon>
        <taxon>Streptophyta</taxon>
        <taxon>Embryophyta</taxon>
        <taxon>Tracheophyta</taxon>
        <taxon>Spermatophyta</taxon>
        <taxon>Magnoliopsida</taxon>
        <taxon>eudicotyledons</taxon>
        <taxon>Gunneridae</taxon>
        <taxon>Pentapetalae</taxon>
        <taxon>asterids</taxon>
        <taxon>lamiids</taxon>
        <taxon>Solanales</taxon>
        <taxon>Solanaceae</taxon>
        <taxon>Nicotianoideae</taxon>
        <taxon>Nicotianeae</taxon>
        <taxon>Nicotiana</taxon>
    </lineage>
</organism>
<protein>
    <submittedName>
        <fullName evidence="5">Uncharacterized protein</fullName>
    </submittedName>
</protein>
<reference evidence="5" key="1">
    <citation type="submission" date="2025-08" db="UniProtKB">
        <authorList>
            <consortium name="RefSeq"/>
        </authorList>
    </citation>
    <scope>IDENTIFICATION</scope>
</reference>
<evidence type="ECO:0000256" key="2">
    <source>
        <dbReference type="ARBA" id="ARBA00022694"/>
    </source>
</evidence>
<gene>
    <name evidence="5" type="primary">LOC107779281</name>
</gene>
<keyword evidence="4" id="KW-0067">ATP-binding</keyword>